<evidence type="ECO:0000313" key="2">
    <source>
        <dbReference type="EMBL" id="MBR7671626.1"/>
    </source>
</evidence>
<dbReference type="InterPro" id="IPR001387">
    <property type="entry name" value="Cro/C1-type_HTH"/>
</dbReference>
<dbReference type="SMART" id="SM00530">
    <property type="entry name" value="HTH_XRE"/>
    <property type="match status" value="1"/>
</dbReference>
<evidence type="ECO:0000259" key="1">
    <source>
        <dbReference type="PROSITE" id="PS50943"/>
    </source>
</evidence>
<name>A0A8T4IH34_9ACTN</name>
<gene>
    <name evidence="2" type="ORF">KDA82_00945</name>
</gene>
<reference evidence="2" key="1">
    <citation type="submission" date="2021-04" db="EMBL/GenBank/DDBJ databases">
        <title>Sequencing of actinobacteria type strains.</title>
        <authorList>
            <person name="Nguyen G.-S."/>
            <person name="Wentzel A."/>
        </authorList>
    </citation>
    <scope>NUCLEOTIDE SEQUENCE</scope>
    <source>
        <strain evidence="2">DSM 42095</strain>
    </source>
</reference>
<sequence>MVVPLKGSAAVQRLRLRTELREARLTAGLTQKSVAQHMEWSPSKLLRIEAGEVGVSTNDLRQLLALYRITESERVELLLEMARASRKMPFTEYRDIFDKEFLEFLAMESSATVSRSFQPLAVPGLLQTEEYAASIMRTYTPERLASDMQRMVEARMIRQEVLEQEDAEFFFILDESVVRRRVGGDGVMRAQLRRLAELAARPQISVMVYPFREGAHPASAHSFTLFEFTEEMPSLVYIENLSEAAISTTPGDAARYLDYFWDLEARSVKDEAALDMFLRLADGTGHDEPPVPPGEPTS</sequence>
<dbReference type="SUPFAM" id="SSF47413">
    <property type="entry name" value="lambda repressor-like DNA-binding domains"/>
    <property type="match status" value="1"/>
</dbReference>
<dbReference type="PROSITE" id="PS50943">
    <property type="entry name" value="HTH_CROC1"/>
    <property type="match status" value="1"/>
</dbReference>
<proteinExistence type="predicted"/>
<feature type="domain" description="HTH cro/C1-type" evidence="1">
    <location>
        <begin position="20"/>
        <end position="74"/>
    </location>
</feature>
<protein>
    <submittedName>
        <fullName evidence="2">Helix-turn-helix domain-containing protein</fullName>
    </submittedName>
</protein>
<comment type="caution">
    <text evidence="2">The sequence shown here is derived from an EMBL/GenBank/DDBJ whole genome shotgun (WGS) entry which is preliminary data.</text>
</comment>
<evidence type="ECO:0000313" key="3">
    <source>
        <dbReference type="Proteomes" id="UP000675554"/>
    </source>
</evidence>
<organism evidence="2 3">
    <name type="scientific">Streptomyces daliensis</name>
    <dbReference type="NCBI Taxonomy" id="299421"/>
    <lineage>
        <taxon>Bacteria</taxon>
        <taxon>Bacillati</taxon>
        <taxon>Actinomycetota</taxon>
        <taxon>Actinomycetes</taxon>
        <taxon>Kitasatosporales</taxon>
        <taxon>Streptomycetaceae</taxon>
        <taxon>Streptomyces</taxon>
    </lineage>
</organism>
<keyword evidence="3" id="KW-1185">Reference proteome</keyword>
<dbReference type="EMBL" id="JAGSMN010000019">
    <property type="protein sequence ID" value="MBR7671626.1"/>
    <property type="molecule type" value="Genomic_DNA"/>
</dbReference>
<dbReference type="InterPro" id="IPR010982">
    <property type="entry name" value="Lambda_DNA-bd_dom_sf"/>
</dbReference>
<dbReference type="InterPro" id="IPR043917">
    <property type="entry name" value="DUF5753"/>
</dbReference>
<dbReference type="CDD" id="cd00093">
    <property type="entry name" value="HTH_XRE"/>
    <property type="match status" value="1"/>
</dbReference>
<dbReference type="Proteomes" id="UP000675554">
    <property type="component" value="Unassembled WGS sequence"/>
</dbReference>
<dbReference type="Gene3D" id="1.10.260.40">
    <property type="entry name" value="lambda repressor-like DNA-binding domains"/>
    <property type="match status" value="1"/>
</dbReference>
<dbReference type="GO" id="GO:0003677">
    <property type="term" value="F:DNA binding"/>
    <property type="evidence" value="ECO:0007669"/>
    <property type="project" value="InterPro"/>
</dbReference>
<dbReference type="Pfam" id="PF19054">
    <property type="entry name" value="DUF5753"/>
    <property type="match status" value="1"/>
</dbReference>
<dbReference type="AlphaFoldDB" id="A0A8T4IH34"/>
<accession>A0A8T4IH34</accession>
<dbReference type="Pfam" id="PF13560">
    <property type="entry name" value="HTH_31"/>
    <property type="match status" value="1"/>
</dbReference>